<dbReference type="Proteomes" id="UP000011220">
    <property type="component" value="Chromosome"/>
</dbReference>
<name>L7VUL9_THES1</name>
<dbReference type="PATRIC" id="fig|1121335.3.peg.2332"/>
<gene>
    <name evidence="1" type="ordered locus">Cst_c23230</name>
</gene>
<dbReference type="EMBL" id="CP004044">
    <property type="protein sequence ID" value="AGC69283.1"/>
    <property type="molecule type" value="Genomic_DNA"/>
</dbReference>
<reference evidence="1 2" key="1">
    <citation type="journal article" date="2013" name="Genome Announc.">
        <title>Complete genome sequence of Clostridium stercorarium subsp. stercorarium strain DSM 8532, a thermophilic degrader of plant cell wall fibers.</title>
        <authorList>
            <person name="Poehlein A."/>
            <person name="Zverlov V.V."/>
            <person name="Daniel R."/>
            <person name="Schwarz W.H."/>
            <person name="Liebl W."/>
        </authorList>
    </citation>
    <scope>NUCLEOTIDE SEQUENCE [LARGE SCALE GENOMIC DNA]</scope>
    <source>
        <strain evidence="2">ATCC 35414 / DSM 8532 / NCIMB 11754</strain>
    </source>
</reference>
<keyword evidence="2" id="KW-1185">Reference proteome</keyword>
<proteinExistence type="predicted"/>
<dbReference type="AlphaFoldDB" id="L7VUL9"/>
<dbReference type="KEGG" id="css:Cst_c23230"/>
<evidence type="ECO:0000313" key="2">
    <source>
        <dbReference type="Proteomes" id="UP000011220"/>
    </source>
</evidence>
<protein>
    <submittedName>
        <fullName evidence="1">Uncharacterized protein</fullName>
    </submittedName>
</protein>
<organism evidence="1 2">
    <name type="scientific">Thermoclostridium stercorarium (strain ATCC 35414 / DSM 8532 / NCIMB 11754)</name>
    <name type="common">Clostridium stercorarium</name>
    <dbReference type="NCBI Taxonomy" id="1121335"/>
    <lineage>
        <taxon>Bacteria</taxon>
        <taxon>Bacillati</taxon>
        <taxon>Bacillota</taxon>
        <taxon>Clostridia</taxon>
        <taxon>Eubacteriales</taxon>
        <taxon>Oscillospiraceae</taxon>
        <taxon>Thermoclostridium</taxon>
    </lineage>
</organism>
<sequence>MSIGIFCYIMSKTILAEKFINTIELLKNTRKLKIFPV</sequence>
<evidence type="ECO:0000313" key="1">
    <source>
        <dbReference type="EMBL" id="AGC69283.1"/>
    </source>
</evidence>
<accession>L7VUL9</accession>